<dbReference type="Proteomes" id="UP000189935">
    <property type="component" value="Chromosome I"/>
</dbReference>
<dbReference type="EMBL" id="LT670844">
    <property type="protein sequence ID" value="SHJ45526.1"/>
    <property type="molecule type" value="Genomic_DNA"/>
</dbReference>
<evidence type="ECO:0000313" key="2">
    <source>
        <dbReference type="EMBL" id="SHJ45526.1"/>
    </source>
</evidence>
<dbReference type="InterPro" id="IPR025161">
    <property type="entry name" value="IS402-like_dom"/>
</dbReference>
<dbReference type="OrthoDB" id="9798237at2"/>
<evidence type="ECO:0000259" key="1">
    <source>
        <dbReference type="Pfam" id="PF13340"/>
    </source>
</evidence>
<dbReference type="AlphaFoldDB" id="A0A1M6JFM6"/>
<accession>A0A1M6JFM6</accession>
<protein>
    <submittedName>
        <fullName evidence="2">Putative transposase of IS4/5 family</fullName>
    </submittedName>
</protein>
<sequence length="95" mass="10536">MKRYGSRDDQFARIETLLPGRPGTVGRSSELGNRLFVEAVIWKFRSGAPWRDSSVSSMPSSIIEVSRHATKKLPATSLPDCTWSARSLGSNDDRP</sequence>
<feature type="domain" description="Insertion element IS402-like" evidence="1">
    <location>
        <begin position="8"/>
        <end position="54"/>
    </location>
</feature>
<proteinExistence type="predicted"/>
<dbReference type="Pfam" id="PF13340">
    <property type="entry name" value="DUF4096"/>
    <property type="match status" value="1"/>
</dbReference>
<name>A0A1M6JFM6_9BRAD</name>
<gene>
    <name evidence="2" type="ORF">SAMN05444159_0666</name>
</gene>
<reference evidence="2 3" key="1">
    <citation type="submission" date="2016-11" db="EMBL/GenBank/DDBJ databases">
        <authorList>
            <person name="Jaros S."/>
            <person name="Januszkiewicz K."/>
            <person name="Wedrychowicz H."/>
        </authorList>
    </citation>
    <scope>NUCLEOTIDE SEQUENCE [LARGE SCALE GENOMIC DNA]</scope>
    <source>
        <strain evidence="2 3">GAS499</strain>
    </source>
</reference>
<dbReference type="RefSeq" id="WP_079536803.1">
    <property type="nucleotide sequence ID" value="NZ_LT670844.1"/>
</dbReference>
<evidence type="ECO:0000313" key="3">
    <source>
        <dbReference type="Proteomes" id="UP000189935"/>
    </source>
</evidence>
<organism evidence="2 3">
    <name type="scientific">Bradyrhizobium lablabi</name>
    <dbReference type="NCBI Taxonomy" id="722472"/>
    <lineage>
        <taxon>Bacteria</taxon>
        <taxon>Pseudomonadati</taxon>
        <taxon>Pseudomonadota</taxon>
        <taxon>Alphaproteobacteria</taxon>
        <taxon>Hyphomicrobiales</taxon>
        <taxon>Nitrobacteraceae</taxon>
        <taxon>Bradyrhizobium</taxon>
    </lineage>
</organism>